<keyword evidence="3" id="KW-1185">Reference proteome</keyword>
<sequence>MTQLIDPRQYFLDIIAKNRLTSANQAGVQLQIDIAKARYENLDISEVVFTNERFDETSGQWSVDIECKGRGYIISDLKFTSGTLAPMIKQNAVQAVEELLKITTPGFYIHNDQLYLLAPKEMEVAEMLAWTGYDITEKHYVVVENETRDEETKADAEIQVSYSFLKGKILVTYLDVVLSEPAVDLEQVGMNHDVEKLEQAQLDHEEPSVEEHQPVTDEVVQDEEVQQEQTVAEEESVVETVTEEVHAVQEEEVKTTVQQVQYTRKNKRR</sequence>
<dbReference type="EMBL" id="MN032614">
    <property type="protein sequence ID" value="QDJ96714.1"/>
    <property type="molecule type" value="Genomic_DNA"/>
</dbReference>
<evidence type="ECO:0000313" key="3">
    <source>
        <dbReference type="Proteomes" id="UP000317703"/>
    </source>
</evidence>
<proteinExistence type="predicted"/>
<name>A0A514TUL8_9CAUD</name>
<protein>
    <submittedName>
        <fullName evidence="2">Uncharacterized protein</fullName>
    </submittedName>
</protein>
<feature type="compositionally biased region" description="Acidic residues" evidence="1">
    <location>
        <begin position="219"/>
        <end position="237"/>
    </location>
</feature>
<organism evidence="2 3">
    <name type="scientific">Aeromonas phage PS1</name>
    <dbReference type="NCBI Taxonomy" id="2591406"/>
    <lineage>
        <taxon>Viruses</taxon>
        <taxon>Duplodnaviria</taxon>
        <taxon>Heunggongvirae</taxon>
        <taxon>Uroviricota</taxon>
        <taxon>Caudoviricetes</taxon>
        <taxon>Chimalliviridae</taxon>
        <taxon>Ferozepurvirus</taxon>
        <taxon>Ferozepurvirus PS1</taxon>
    </lineage>
</organism>
<accession>A0A514TUL8</accession>
<feature type="compositionally biased region" description="Basic and acidic residues" evidence="1">
    <location>
        <begin position="202"/>
        <end position="215"/>
    </location>
</feature>
<gene>
    <name evidence="2" type="ORF">PS1_0203</name>
</gene>
<feature type="region of interest" description="Disordered" evidence="1">
    <location>
        <begin position="202"/>
        <end position="237"/>
    </location>
</feature>
<reference evidence="2" key="1">
    <citation type="submission" date="2019-06" db="EMBL/GenBank/DDBJ databases">
        <title>Complete genome sequence of Aeromonas hydrophila bacteriophage PS1.</title>
        <authorList>
            <person name="Rai S."/>
            <person name="Tyagi A."/>
            <person name="Kumar N."/>
            <person name="Singh N."/>
        </authorList>
    </citation>
    <scope>NUCLEOTIDE SEQUENCE [LARGE SCALE GENOMIC DNA]</scope>
</reference>
<evidence type="ECO:0000313" key="2">
    <source>
        <dbReference type="EMBL" id="QDJ96714.1"/>
    </source>
</evidence>
<dbReference type="Proteomes" id="UP000317703">
    <property type="component" value="Segment"/>
</dbReference>
<evidence type="ECO:0000256" key="1">
    <source>
        <dbReference type="SAM" id="MobiDB-lite"/>
    </source>
</evidence>